<evidence type="ECO:0000313" key="2">
    <source>
        <dbReference type="Proteomes" id="UP000184603"/>
    </source>
</evidence>
<dbReference type="RefSeq" id="WP_073615426.1">
    <property type="nucleotide sequence ID" value="NZ_FRFE01000025.1"/>
</dbReference>
<proteinExistence type="predicted"/>
<dbReference type="AlphaFoldDB" id="A0A1M7YFI5"/>
<accession>A0A1M7YFI5</accession>
<dbReference type="STRING" id="1121416.SAMN02745220_03989"/>
<name>A0A1M7YFI5_9BACT</name>
<keyword evidence="2" id="KW-1185">Reference proteome</keyword>
<sequence length="99" mass="11484">MSPTKAQLLNRLSKLETGGIDLTAEILNFKDHLRVMDDVLLRVLDRGKKTDDTLMAEATQMQKQFGTYSKYQQHIVERPMPPAVRKMLDEHYPQKGEKR</sequence>
<protein>
    <submittedName>
        <fullName evidence="1">Uncharacterized protein</fullName>
    </submittedName>
</protein>
<evidence type="ECO:0000313" key="1">
    <source>
        <dbReference type="EMBL" id="SHO51405.1"/>
    </source>
</evidence>
<reference evidence="1 2" key="1">
    <citation type="submission" date="2016-12" db="EMBL/GenBank/DDBJ databases">
        <authorList>
            <person name="Song W.-J."/>
            <person name="Kurnit D.M."/>
        </authorList>
    </citation>
    <scope>NUCLEOTIDE SEQUENCE [LARGE SCALE GENOMIC DNA]</scope>
    <source>
        <strain evidence="1 2">DSM 18488</strain>
    </source>
</reference>
<dbReference type="Proteomes" id="UP000184603">
    <property type="component" value="Unassembled WGS sequence"/>
</dbReference>
<organism evidence="1 2">
    <name type="scientific">Desulfopila aestuarii DSM 18488</name>
    <dbReference type="NCBI Taxonomy" id="1121416"/>
    <lineage>
        <taxon>Bacteria</taxon>
        <taxon>Pseudomonadati</taxon>
        <taxon>Thermodesulfobacteriota</taxon>
        <taxon>Desulfobulbia</taxon>
        <taxon>Desulfobulbales</taxon>
        <taxon>Desulfocapsaceae</taxon>
        <taxon>Desulfopila</taxon>
    </lineage>
</organism>
<dbReference type="EMBL" id="FRFE01000025">
    <property type="protein sequence ID" value="SHO51405.1"/>
    <property type="molecule type" value="Genomic_DNA"/>
</dbReference>
<gene>
    <name evidence="1" type="ORF">SAMN02745220_03989</name>
</gene>